<dbReference type="GO" id="GO:0030670">
    <property type="term" value="C:phagocytic vesicle membrane"/>
    <property type="evidence" value="ECO:0007669"/>
    <property type="project" value="UniProtKB-SubCell"/>
</dbReference>
<dbReference type="VEuPathDB" id="VectorBase:BGLAX_045885"/>
<feature type="transmembrane region" description="Helical" evidence="1">
    <location>
        <begin position="700"/>
        <end position="723"/>
    </location>
</feature>
<dbReference type="PANTHER" id="PTHR31463">
    <property type="entry name" value="MACROPHAGE-EXPRESSED GENE 1 PROTEIN"/>
    <property type="match status" value="1"/>
</dbReference>
<keyword evidence="1" id="KW-1133">Transmembrane helix</keyword>
<gene>
    <name evidence="3" type="primary">106054141</name>
</gene>
<dbReference type="Proteomes" id="UP000076420">
    <property type="component" value="Unassembled WGS sequence"/>
</dbReference>
<dbReference type="PROSITE" id="PS51412">
    <property type="entry name" value="MACPF_2"/>
    <property type="match status" value="1"/>
</dbReference>
<accession>A0A2C9KAA2</accession>
<dbReference type="AlphaFoldDB" id="A0A2C9KAA2"/>
<dbReference type="GO" id="GO:0002250">
    <property type="term" value="P:adaptive immune response"/>
    <property type="evidence" value="ECO:0007669"/>
    <property type="project" value="UniProtKB-KW"/>
</dbReference>
<reference evidence="3" key="1">
    <citation type="submission" date="2020-05" db="UniProtKB">
        <authorList>
            <consortium name="EnsemblMetazoa"/>
        </authorList>
    </citation>
    <scope>IDENTIFICATION</scope>
    <source>
        <strain evidence="3">BB02</strain>
    </source>
</reference>
<dbReference type="GO" id="GO:0045087">
    <property type="term" value="P:innate immune response"/>
    <property type="evidence" value="ECO:0007669"/>
    <property type="project" value="UniProtKB-KW"/>
</dbReference>
<evidence type="ECO:0000313" key="4">
    <source>
        <dbReference type="Proteomes" id="UP000076420"/>
    </source>
</evidence>
<proteinExistence type="predicted"/>
<dbReference type="CDD" id="cd22579">
    <property type="entry name" value="MPEG1_P2"/>
    <property type="match status" value="1"/>
</dbReference>
<name>A0A2C9KAA2_BIOGL</name>
<dbReference type="KEGG" id="bgt:106054141"/>
<dbReference type="OrthoDB" id="5950457at2759"/>
<dbReference type="InterPro" id="IPR039707">
    <property type="entry name" value="MPEG1"/>
</dbReference>
<feature type="domain" description="MACPF" evidence="2">
    <location>
        <begin position="43"/>
        <end position="375"/>
    </location>
</feature>
<keyword evidence="1" id="KW-0812">Transmembrane</keyword>
<dbReference type="InterPro" id="IPR020864">
    <property type="entry name" value="MACPF"/>
</dbReference>
<dbReference type="PANTHER" id="PTHR31463:SF1">
    <property type="entry name" value="MACROPHAGE-EXPRESSED GENE 1 PROTEIN"/>
    <property type="match status" value="1"/>
</dbReference>
<dbReference type="SMART" id="SM00457">
    <property type="entry name" value="MACPF"/>
    <property type="match status" value="1"/>
</dbReference>
<keyword evidence="1" id="KW-0472">Membrane</keyword>
<organism evidence="3 4">
    <name type="scientific">Biomphalaria glabrata</name>
    <name type="common">Bloodfluke planorb</name>
    <name type="synonym">Freshwater snail</name>
    <dbReference type="NCBI Taxonomy" id="6526"/>
    <lineage>
        <taxon>Eukaryota</taxon>
        <taxon>Metazoa</taxon>
        <taxon>Spiralia</taxon>
        <taxon>Lophotrochozoa</taxon>
        <taxon>Mollusca</taxon>
        <taxon>Gastropoda</taxon>
        <taxon>Heterobranchia</taxon>
        <taxon>Euthyneura</taxon>
        <taxon>Panpulmonata</taxon>
        <taxon>Hygrophila</taxon>
        <taxon>Lymnaeoidea</taxon>
        <taxon>Planorbidae</taxon>
        <taxon>Biomphalaria</taxon>
    </lineage>
</organism>
<sequence length="757" mass="83281">MLRDSKTKMNKLLRDGFITTAVLANILGTALPEGLTETNNHTFKSDWPVGDPRRCQDKSRHSHLDVQRFEVLPGVGWDNLRNVVAGQVIAYNFTQCKVTDDGNFLIPDNIFTVPLKTSRVETFAELIETWHNSSSLTANTVNIEVGMSLGFVSVSGKFSYEHEELKSKQIEDKAVTVRVQIRYNRYEAKLQPDPVLSPQFRSRLLSIAARLEMNQTEQARYEGQLLVRDFGTHVLTSVTAGAGLVKDDYLKSDFVSSSRESKTSILVSASASFLGIFHSSASYGHKTDDKVSDSYNKSLTHSVIRTLGGPLYRIGNMTLDEWTEGVDKNVVPMDRAGDPLYFLVTPQTLPEVTPTTVYEVEKIVRESIELYYEMNTIRGCTKLGSPNFSFSANFDDGSCTARPTNLTFGGTYQTCSVSGSYLTKNPCDGLDQVNPKTGTYSCPPSYKQVLIQSAVKTGSTEYQTRCHSYWIFWRRCHTDEYHADAVYSTFWCAATGPVQQNSGYLFGGLFTSNQDNPVTGTTGCPPTFYPRRILFDTTICISDDFEESSPMSVPFGGFFSCKSGNPLAADGVSPVGSQQKAAGAENSLKAFMAQQKDDSQSYPMRCSEGYSQHLATVDVGCSINYCVKTGALSGPNLPPVKRPPFMPKPAALLDDENNLVIFNIETQTWMKNDQALQFQALHGTASQKNSANDDSLSPGAAAGISVAATLACVAVTTFLVMFIRKRRAQRSSAYRRLVGGESSYGTISTEPDSVDVQ</sequence>
<evidence type="ECO:0000259" key="2">
    <source>
        <dbReference type="PROSITE" id="PS51412"/>
    </source>
</evidence>
<dbReference type="VEuPathDB" id="VectorBase:BGLB016920"/>
<evidence type="ECO:0000313" key="3">
    <source>
        <dbReference type="EnsemblMetazoa" id="BGLB016920-PB"/>
    </source>
</evidence>
<dbReference type="EnsemblMetazoa" id="BGLB016920-RB">
    <property type="protein sequence ID" value="BGLB016920-PB"/>
    <property type="gene ID" value="BGLB016920"/>
</dbReference>
<dbReference type="Pfam" id="PF01823">
    <property type="entry name" value="MACPF"/>
    <property type="match status" value="1"/>
</dbReference>
<evidence type="ECO:0000256" key="1">
    <source>
        <dbReference type="SAM" id="Phobius"/>
    </source>
</evidence>
<protein>
    <recommendedName>
        <fullName evidence="2">MACPF domain-containing protein</fullName>
    </recommendedName>
</protein>